<evidence type="ECO:0000256" key="1">
    <source>
        <dbReference type="PROSITE-ProRule" id="PRU00042"/>
    </source>
</evidence>
<organism evidence="4 5">
    <name type="scientific">Allacma fusca</name>
    <dbReference type="NCBI Taxonomy" id="39272"/>
    <lineage>
        <taxon>Eukaryota</taxon>
        <taxon>Metazoa</taxon>
        <taxon>Ecdysozoa</taxon>
        <taxon>Arthropoda</taxon>
        <taxon>Hexapoda</taxon>
        <taxon>Collembola</taxon>
        <taxon>Symphypleona</taxon>
        <taxon>Sminthuridae</taxon>
        <taxon>Allacma</taxon>
    </lineage>
</organism>
<dbReference type="EMBL" id="CAJVCH010537713">
    <property type="protein sequence ID" value="CAG7825865.1"/>
    <property type="molecule type" value="Genomic_DNA"/>
</dbReference>
<dbReference type="GO" id="GO:0008270">
    <property type="term" value="F:zinc ion binding"/>
    <property type="evidence" value="ECO:0007669"/>
    <property type="project" value="UniProtKB-KW"/>
</dbReference>
<dbReference type="Proteomes" id="UP000708208">
    <property type="component" value="Unassembled WGS sequence"/>
</dbReference>
<dbReference type="AlphaFoldDB" id="A0A8J2L6G6"/>
<sequence>MGQEDSIKSWMVIFHAHCAEKYYNVEANETDFFSLDNLSVVTMDLNEDLQEERFNEGNELEYLELAPFDSLDVMKNDDSSKKKIQRRRRKKKQSKLALKEFCCTICDQTCASMSNLVRHIKSVNENKRPVTARKKKRIINFEGDQGNETNSSSLQLEKLNA</sequence>
<evidence type="ECO:0000256" key="2">
    <source>
        <dbReference type="SAM" id="MobiDB-lite"/>
    </source>
</evidence>
<feature type="compositionally biased region" description="Polar residues" evidence="2">
    <location>
        <begin position="146"/>
        <end position="155"/>
    </location>
</feature>
<evidence type="ECO:0000313" key="5">
    <source>
        <dbReference type="Proteomes" id="UP000708208"/>
    </source>
</evidence>
<evidence type="ECO:0000313" key="4">
    <source>
        <dbReference type="EMBL" id="CAG7825865.1"/>
    </source>
</evidence>
<dbReference type="PROSITE" id="PS50157">
    <property type="entry name" value="ZINC_FINGER_C2H2_2"/>
    <property type="match status" value="1"/>
</dbReference>
<comment type="caution">
    <text evidence="4">The sequence shown here is derived from an EMBL/GenBank/DDBJ whole genome shotgun (WGS) entry which is preliminary data.</text>
</comment>
<dbReference type="InterPro" id="IPR013087">
    <property type="entry name" value="Znf_C2H2_type"/>
</dbReference>
<gene>
    <name evidence="4" type="ORF">AFUS01_LOCUS35949</name>
</gene>
<accession>A0A8J2L6G6</accession>
<evidence type="ECO:0000259" key="3">
    <source>
        <dbReference type="PROSITE" id="PS50157"/>
    </source>
</evidence>
<keyword evidence="1" id="KW-0863">Zinc-finger</keyword>
<keyword evidence="1" id="KW-0479">Metal-binding</keyword>
<keyword evidence="5" id="KW-1185">Reference proteome</keyword>
<protein>
    <recommendedName>
        <fullName evidence="3">C2H2-type domain-containing protein</fullName>
    </recommendedName>
</protein>
<name>A0A8J2L6G6_9HEXA</name>
<proteinExistence type="predicted"/>
<feature type="domain" description="C2H2-type" evidence="3">
    <location>
        <begin position="101"/>
        <end position="129"/>
    </location>
</feature>
<reference evidence="4" key="1">
    <citation type="submission" date="2021-06" db="EMBL/GenBank/DDBJ databases">
        <authorList>
            <person name="Hodson N. C."/>
            <person name="Mongue J. A."/>
            <person name="Jaron S. K."/>
        </authorList>
    </citation>
    <scope>NUCLEOTIDE SEQUENCE</scope>
</reference>
<feature type="region of interest" description="Disordered" evidence="2">
    <location>
        <begin position="138"/>
        <end position="161"/>
    </location>
</feature>
<keyword evidence="1" id="KW-0862">Zinc</keyword>